<feature type="transmembrane region" description="Helical" evidence="18">
    <location>
        <begin position="693"/>
        <end position="715"/>
    </location>
</feature>
<dbReference type="Pfam" id="PF00689">
    <property type="entry name" value="Cation_ATPase_C"/>
    <property type="match status" value="1"/>
</dbReference>
<dbReference type="InterPro" id="IPR018303">
    <property type="entry name" value="ATPase_P-typ_P_site"/>
</dbReference>
<dbReference type="InterPro" id="IPR036412">
    <property type="entry name" value="HAD-like_sf"/>
</dbReference>
<feature type="transmembrane region" description="Helical" evidence="18">
    <location>
        <begin position="872"/>
        <end position="895"/>
    </location>
</feature>
<evidence type="ECO:0000313" key="20">
    <source>
        <dbReference type="EMBL" id="BAP01242.1"/>
    </source>
</evidence>
<sequence>MNMAKNKQNYSYEDVKERIRWAAYSRTSELYDKFNSSSTGIIDDEIIASNKEIYGVNKLDKKSKNTLWNKIISSFFNPFSIILIVLSLISMVTDIILPLVNGNSAEPATMIIILTMVILSGILHLVEEIRSSASSEKLIKMISTTARVQRNGIFYEIPLEQVVVGDIVILAAGDIIPADARIISAKDLFVSQSSLTGESESIEKFAQLSPNFNYENAVDYHNLAFMGSNVISGSAKAIVVATGNQTYIGQVVQKINAKPVKTDFEKGIGAISKLLIRIMVVIVPIVFLIIGIKGQIAGDSGKWLEALLFAISVVVGLTPEMLPMIVTSTLAKGAVTMSKKKTIIKSLNSIQNFGAMDVFCTDKTGTLTLDQIVLERHLDVNGKDNNRVLRYGFLNSYFQTGLKNLLDISIIDKTDELSVVDEQLRSLEKAYTKIDEIPFDFERKRMSVIVKDRENVAQVITKGAVEEMLSICSKIEIDGNIRELDTNLSQKVLKNVNKLNDQGMRVIAVARKDVDISTVGKFAVSDENDLILIGYLAFLDPPKESTASAIKNLHNHGVEVKILTGDNARVTKAICAQVGLPADKVILGKDLEGLEMKELEDLVNKYNIFAKLSPDQKAQIITALRNKGHVVGYMGDGINDAPAMKAADVSISVDTAVDIAKESANIILLEKDLNVLATGIVEGRKTYANMNKYIKMTVASNFGNIISILAASIILPFVPMVAVQILFLNLVYDISCGSIPWDNVDSEFLHKPRKWNPKSIMRFMFWFGPISSLVDILGFVLLRFVFIPQLYPNLKVSDPQFIMLFQTGWFIISMWTQSLIIHFIRSEKKAFIESRPAPALLLFSILGSILITASPYIPWLNGALKITQLNPYFYLLLVGLIILYISLTLLVKGLYIKRYKELL</sequence>
<reference evidence="20" key="4">
    <citation type="submission" date="2024-06" db="EMBL/GenBank/DDBJ databases">
        <authorList>
            <consortium name="Mycoplasma californicum genome sequencing consortium"/>
            <person name="Hata E."/>
            <person name="Tanaka K."/>
            <person name="Tamamura Y."/>
        </authorList>
    </citation>
    <scope>NUCLEOTIDE SEQUENCE</scope>
    <source>
        <strain evidence="20">HAZ160_1</strain>
    </source>
</reference>
<dbReference type="EMBL" id="AP013353">
    <property type="protein sequence ID" value="BAP01242.1"/>
    <property type="molecule type" value="Genomic_DNA"/>
</dbReference>
<keyword evidence="13" id="KW-1278">Translocase</keyword>
<dbReference type="InterPro" id="IPR006068">
    <property type="entry name" value="ATPase_P-typ_cation-transptr_C"/>
</dbReference>
<dbReference type="InterPro" id="IPR059000">
    <property type="entry name" value="ATPase_P-type_domA"/>
</dbReference>
<dbReference type="GO" id="GO:0005886">
    <property type="term" value="C:plasma membrane"/>
    <property type="evidence" value="ECO:0007669"/>
    <property type="project" value="UniProtKB-SubCell"/>
</dbReference>
<dbReference type="AlphaFoldDB" id="A0AAT9F8K3"/>
<keyword evidence="9 18" id="KW-0812">Transmembrane</keyword>
<dbReference type="InterPro" id="IPR023299">
    <property type="entry name" value="ATPase_P-typ_cyto_dom_N"/>
</dbReference>
<dbReference type="Pfam" id="PF13246">
    <property type="entry name" value="Cation_ATPase"/>
    <property type="match status" value="1"/>
</dbReference>
<evidence type="ECO:0000256" key="8">
    <source>
        <dbReference type="ARBA" id="ARBA00022553"/>
    </source>
</evidence>
<evidence type="ECO:0000256" key="2">
    <source>
        <dbReference type="ARBA" id="ARBA00004429"/>
    </source>
</evidence>
<evidence type="ECO:0000256" key="14">
    <source>
        <dbReference type="ARBA" id="ARBA00022989"/>
    </source>
</evidence>
<dbReference type="PRINTS" id="PR01836">
    <property type="entry name" value="MGATPASE"/>
</dbReference>
<evidence type="ECO:0000256" key="6">
    <source>
        <dbReference type="ARBA" id="ARBA00022475"/>
    </source>
</evidence>
<feature type="transmembrane region" description="Helical" evidence="18">
    <location>
        <begin position="763"/>
        <end position="786"/>
    </location>
</feature>
<evidence type="ECO:0000259" key="19">
    <source>
        <dbReference type="SMART" id="SM00831"/>
    </source>
</evidence>
<keyword evidence="15 18" id="KW-0472">Membrane</keyword>
<dbReference type="InterPro" id="IPR023214">
    <property type="entry name" value="HAD_sf"/>
</dbReference>
<organism evidence="20">
    <name type="scientific">Mycoplasmopsis californica HAZ160_1</name>
    <dbReference type="NCBI Taxonomy" id="1397850"/>
    <lineage>
        <taxon>Bacteria</taxon>
        <taxon>Bacillati</taxon>
        <taxon>Mycoplasmatota</taxon>
        <taxon>Mycoplasmoidales</taxon>
        <taxon>Metamycoplasmataceae</taxon>
        <taxon>Mycoplasmopsis</taxon>
    </lineage>
</organism>
<keyword evidence="10" id="KW-0547">Nucleotide-binding</keyword>
<feature type="transmembrane region" description="Helical" evidence="18">
    <location>
        <begin position="836"/>
        <end position="857"/>
    </location>
</feature>
<dbReference type="EC" id="7.2.2.14" evidence="4"/>
<dbReference type="PANTHER" id="PTHR42861">
    <property type="entry name" value="CALCIUM-TRANSPORTING ATPASE"/>
    <property type="match status" value="1"/>
</dbReference>
<keyword evidence="14 18" id="KW-1133">Transmembrane helix</keyword>
<evidence type="ECO:0000256" key="17">
    <source>
        <dbReference type="ARBA" id="ARBA00047295"/>
    </source>
</evidence>
<dbReference type="Gene3D" id="3.40.1110.10">
    <property type="entry name" value="Calcium-transporting ATPase, cytoplasmic domain N"/>
    <property type="match status" value="1"/>
</dbReference>
<reference evidence="20" key="2">
    <citation type="journal article" date="2014" name="Genome Announc.">
        <title>Complete Genome Sequence of Mycoplasma californicum Strain HAZ160_1 from Bovine Mastitic Milk in Japan.</title>
        <authorList>
            <person name="Hata E."/>
            <person name="Murakami K."/>
        </authorList>
    </citation>
    <scope>NUCLEOTIDE SEQUENCE</scope>
    <source>
        <strain evidence="20">HAZ160_1</strain>
    </source>
</reference>
<protein>
    <recommendedName>
        <fullName evidence="5">Magnesium-transporting ATPase, P-type 1</fullName>
        <ecNumber evidence="4">7.2.2.14</ecNumber>
    </recommendedName>
    <alternativeName>
        <fullName evidence="16">Mg(2+) transport ATPase, P-type 1</fullName>
    </alternativeName>
</protein>
<dbReference type="KEGG" id="mcm:MCAL160_0870"/>
<dbReference type="GO" id="GO:0005524">
    <property type="term" value="F:ATP binding"/>
    <property type="evidence" value="ECO:0007669"/>
    <property type="project" value="UniProtKB-KW"/>
</dbReference>
<feature type="transmembrane region" description="Helical" evidence="18">
    <location>
        <begin position="274"/>
        <end position="294"/>
    </location>
</feature>
<dbReference type="InterPro" id="IPR044492">
    <property type="entry name" value="P_typ_ATPase_HD_dom"/>
</dbReference>
<comment type="catalytic activity">
    <reaction evidence="17">
        <text>Mg(2+)(out) + ATP + H2O = Mg(2+)(in) + ADP + phosphate + H(+)</text>
        <dbReference type="Rhea" id="RHEA:10260"/>
        <dbReference type="ChEBI" id="CHEBI:15377"/>
        <dbReference type="ChEBI" id="CHEBI:15378"/>
        <dbReference type="ChEBI" id="CHEBI:18420"/>
        <dbReference type="ChEBI" id="CHEBI:30616"/>
        <dbReference type="ChEBI" id="CHEBI:43474"/>
        <dbReference type="ChEBI" id="CHEBI:456216"/>
        <dbReference type="EC" id="7.2.2.14"/>
    </reaction>
</comment>
<dbReference type="SUPFAM" id="SSF56784">
    <property type="entry name" value="HAD-like"/>
    <property type="match status" value="1"/>
</dbReference>
<feature type="transmembrane region" description="Helical" evidence="18">
    <location>
        <begin position="71"/>
        <end position="96"/>
    </location>
</feature>
<evidence type="ECO:0000256" key="15">
    <source>
        <dbReference type="ARBA" id="ARBA00023136"/>
    </source>
</evidence>
<comment type="subcellular location">
    <subcellularLocation>
        <location evidence="2">Cell inner membrane</location>
        <topology evidence="2">Multi-pass membrane protein</topology>
    </subcellularLocation>
</comment>
<dbReference type="InterPro" id="IPR008250">
    <property type="entry name" value="ATPase_P-typ_transduc_dom_A_sf"/>
</dbReference>
<reference evidence="20" key="1">
    <citation type="journal article" date="2014" name="Appl. Environ. Microbiol.">
        <title>Molecular Epidemiology of Cases of Mycoplasma californicum Infection in Japan.</title>
        <authorList>
            <person name="Hata E."/>
            <person name="Suzuki K."/>
            <person name="Hanyu H."/>
            <person name="Itoh M."/>
            <person name="Higuchi H."/>
            <person name="Kobayashi H."/>
        </authorList>
    </citation>
    <scope>NUCLEOTIDE SEQUENCE</scope>
    <source>
        <strain evidence="20">HAZ160_1</strain>
    </source>
</reference>
<gene>
    <name evidence="20" type="primary">mgtA</name>
    <name evidence="20" type="ORF">MCAL160_0870</name>
</gene>
<evidence type="ECO:0000256" key="11">
    <source>
        <dbReference type="ARBA" id="ARBA00022840"/>
    </source>
</evidence>
<reference evidence="20" key="3">
    <citation type="journal article" date="2019" name="Vet. Microbiol.">
        <title>Mutations associated with change of susceptibility to lincosamides and/or macrolides in field and laboratory-derived Mycoplasma californicum strains in Japan, and development of a rapid detection method for these mutations.</title>
        <authorList>
            <person name="Hata E."/>
            <person name="Nagai K."/>
            <person name="Murakami K."/>
        </authorList>
    </citation>
    <scope>NUCLEOTIDE SEQUENCE</scope>
    <source>
        <strain evidence="20">HAZ160_1</strain>
    </source>
</reference>
<keyword evidence="12" id="KW-0460">Magnesium</keyword>
<feature type="transmembrane region" description="Helical" evidence="18">
    <location>
        <begin position="306"/>
        <end position="331"/>
    </location>
</feature>
<accession>A0AAT9F8K3</accession>
<keyword evidence="11" id="KW-0067">ATP-binding</keyword>
<evidence type="ECO:0000256" key="7">
    <source>
        <dbReference type="ARBA" id="ARBA00022519"/>
    </source>
</evidence>
<keyword evidence="8" id="KW-0597">Phosphoprotein</keyword>
<dbReference type="NCBIfam" id="TIGR01494">
    <property type="entry name" value="ATPase_P-type"/>
    <property type="match status" value="2"/>
</dbReference>
<feature type="domain" description="Cation-transporting P-type ATPase N-terminal" evidence="19">
    <location>
        <begin position="20"/>
        <end position="95"/>
    </location>
</feature>
<dbReference type="Pfam" id="PF00690">
    <property type="entry name" value="Cation_ATPase_N"/>
    <property type="match status" value="1"/>
</dbReference>
<dbReference type="Gene3D" id="1.20.1110.10">
    <property type="entry name" value="Calcium-transporting ATPase, transmembrane domain"/>
    <property type="match status" value="1"/>
</dbReference>
<name>A0AAT9F8K3_9BACT</name>
<proteinExistence type="inferred from homology"/>
<dbReference type="GO" id="GO:0015444">
    <property type="term" value="F:P-type magnesium transporter activity"/>
    <property type="evidence" value="ECO:0007669"/>
    <property type="project" value="UniProtKB-EC"/>
</dbReference>
<feature type="transmembrane region" description="Helical" evidence="18">
    <location>
        <begin position="108"/>
        <end position="126"/>
    </location>
</feature>
<keyword evidence="7" id="KW-0997">Cell inner membrane</keyword>
<dbReference type="SUPFAM" id="SSF81653">
    <property type="entry name" value="Calcium ATPase, transduction domain A"/>
    <property type="match status" value="1"/>
</dbReference>
<evidence type="ECO:0000256" key="12">
    <source>
        <dbReference type="ARBA" id="ARBA00022842"/>
    </source>
</evidence>
<evidence type="ECO:0000256" key="16">
    <source>
        <dbReference type="ARBA" id="ARBA00029806"/>
    </source>
</evidence>
<dbReference type="CDD" id="cd02077">
    <property type="entry name" value="P-type_ATPase_Mg"/>
    <property type="match status" value="1"/>
</dbReference>
<dbReference type="Pfam" id="PF00122">
    <property type="entry name" value="E1-E2_ATPase"/>
    <property type="match status" value="1"/>
</dbReference>
<comment type="similarity">
    <text evidence="3">Belongs to the cation transport ATPase (P-type) (TC 3.A.3) family. Type IIIB subfamily.</text>
</comment>
<dbReference type="SFLD" id="SFLDG00002">
    <property type="entry name" value="C1.7:_P-type_atpase_like"/>
    <property type="match status" value="1"/>
</dbReference>
<dbReference type="PROSITE" id="PS00154">
    <property type="entry name" value="ATPASE_E1_E2"/>
    <property type="match status" value="1"/>
</dbReference>
<dbReference type="InterPro" id="IPR001757">
    <property type="entry name" value="P_typ_ATPase"/>
</dbReference>
<dbReference type="NCBIfam" id="NF011702">
    <property type="entry name" value="PRK15122.1"/>
    <property type="match status" value="1"/>
</dbReference>
<evidence type="ECO:0000256" key="9">
    <source>
        <dbReference type="ARBA" id="ARBA00022692"/>
    </source>
</evidence>
<dbReference type="InterPro" id="IPR004014">
    <property type="entry name" value="ATPase_P-typ_cation-transptr_N"/>
</dbReference>
<evidence type="ECO:0000256" key="13">
    <source>
        <dbReference type="ARBA" id="ARBA00022967"/>
    </source>
</evidence>
<dbReference type="GO" id="GO:0016887">
    <property type="term" value="F:ATP hydrolysis activity"/>
    <property type="evidence" value="ECO:0007669"/>
    <property type="project" value="InterPro"/>
</dbReference>
<keyword evidence="6" id="KW-1003">Cell membrane</keyword>
<dbReference type="SFLD" id="SFLDF00027">
    <property type="entry name" value="p-type_atpase"/>
    <property type="match status" value="1"/>
</dbReference>
<dbReference type="SFLD" id="SFLDS00003">
    <property type="entry name" value="Haloacid_Dehalogenase"/>
    <property type="match status" value="1"/>
</dbReference>
<dbReference type="InterPro" id="IPR023298">
    <property type="entry name" value="ATPase_P-typ_TM_dom_sf"/>
</dbReference>
<evidence type="ECO:0000256" key="4">
    <source>
        <dbReference type="ARBA" id="ARBA00012786"/>
    </source>
</evidence>
<evidence type="ECO:0000256" key="10">
    <source>
        <dbReference type="ARBA" id="ARBA00022741"/>
    </source>
</evidence>
<feature type="transmembrane region" description="Helical" evidence="18">
    <location>
        <begin position="801"/>
        <end position="824"/>
    </location>
</feature>
<evidence type="ECO:0000256" key="3">
    <source>
        <dbReference type="ARBA" id="ARBA00008746"/>
    </source>
</evidence>
<evidence type="ECO:0000256" key="18">
    <source>
        <dbReference type="SAM" id="Phobius"/>
    </source>
</evidence>
<dbReference type="SMART" id="SM00831">
    <property type="entry name" value="Cation_ATPase_N"/>
    <property type="match status" value="1"/>
</dbReference>
<evidence type="ECO:0000256" key="1">
    <source>
        <dbReference type="ARBA" id="ARBA00003954"/>
    </source>
</evidence>
<comment type="function">
    <text evidence="1">Mediates magnesium influx to the cytosol.</text>
</comment>
<dbReference type="Gene3D" id="3.40.50.1000">
    <property type="entry name" value="HAD superfamily/HAD-like"/>
    <property type="match status" value="1"/>
</dbReference>
<evidence type="ECO:0000256" key="5">
    <source>
        <dbReference type="ARBA" id="ARBA00013555"/>
    </source>
</evidence>
<feature type="transmembrane region" description="Helical" evidence="18">
    <location>
        <begin position="721"/>
        <end position="742"/>
    </location>
</feature>
<dbReference type="NCBIfam" id="TIGR01524">
    <property type="entry name" value="ATPase-IIIB_Mg"/>
    <property type="match status" value="1"/>
</dbReference>
<dbReference type="InterPro" id="IPR006415">
    <property type="entry name" value="P-type_ATPase_IIIB"/>
</dbReference>
<dbReference type="Gene3D" id="2.70.150.10">
    <property type="entry name" value="Calcium-transporting ATPase, cytoplasmic transduction domain A"/>
    <property type="match status" value="1"/>
</dbReference>
<dbReference type="SUPFAM" id="SSF81665">
    <property type="entry name" value="Calcium ATPase, transmembrane domain M"/>
    <property type="match status" value="1"/>
</dbReference>